<sequence>MSSDVRAPAWGSKLRPMGFLDKAKDLISQHDDKVDQGLDKAGEAAKQKFAGHEEHIDKGVDFAQQRTGAGDTTAPPPPAPEGEEPPPPPQP</sequence>
<dbReference type="Proteomes" id="UP001501598">
    <property type="component" value="Unassembled WGS sequence"/>
</dbReference>
<comment type="caution">
    <text evidence="2">The sequence shown here is derived from an EMBL/GenBank/DDBJ whole genome shotgun (WGS) entry which is preliminary data.</text>
</comment>
<keyword evidence="3" id="KW-1185">Reference proteome</keyword>
<feature type="compositionally biased region" description="Pro residues" evidence="1">
    <location>
        <begin position="74"/>
        <end position="91"/>
    </location>
</feature>
<feature type="compositionally biased region" description="Basic and acidic residues" evidence="1">
    <location>
        <begin position="43"/>
        <end position="60"/>
    </location>
</feature>
<evidence type="ECO:0000313" key="2">
    <source>
        <dbReference type="EMBL" id="GAA4549501.1"/>
    </source>
</evidence>
<evidence type="ECO:0008006" key="4">
    <source>
        <dbReference type="Google" id="ProtNLM"/>
    </source>
</evidence>
<proteinExistence type="predicted"/>
<dbReference type="InterPro" id="IPR028037">
    <property type="entry name" value="Antitoxin_Rv0909/MT0933"/>
</dbReference>
<evidence type="ECO:0000256" key="1">
    <source>
        <dbReference type="SAM" id="MobiDB-lite"/>
    </source>
</evidence>
<accession>A0ABP8RUZ7</accession>
<reference evidence="3" key="1">
    <citation type="journal article" date="2019" name="Int. J. Syst. Evol. Microbiol.">
        <title>The Global Catalogue of Microorganisms (GCM) 10K type strain sequencing project: providing services to taxonomists for standard genome sequencing and annotation.</title>
        <authorList>
            <consortium name="The Broad Institute Genomics Platform"/>
            <consortium name="The Broad Institute Genome Sequencing Center for Infectious Disease"/>
            <person name="Wu L."/>
            <person name="Ma J."/>
        </authorList>
    </citation>
    <scope>NUCLEOTIDE SEQUENCE [LARGE SCALE GENOMIC DNA]</scope>
    <source>
        <strain evidence="3">JCM 17906</strain>
    </source>
</reference>
<gene>
    <name evidence="2" type="ORF">GCM10023175_37750</name>
</gene>
<protein>
    <recommendedName>
        <fullName evidence="4">Antitoxin protein of toxin-antitoxin system</fullName>
    </recommendedName>
</protein>
<feature type="region of interest" description="Disordered" evidence="1">
    <location>
        <begin position="43"/>
        <end position="91"/>
    </location>
</feature>
<evidence type="ECO:0000313" key="3">
    <source>
        <dbReference type="Proteomes" id="UP001501598"/>
    </source>
</evidence>
<organism evidence="2 3">
    <name type="scientific">Pseudonocardia xishanensis</name>
    <dbReference type="NCBI Taxonomy" id="630995"/>
    <lineage>
        <taxon>Bacteria</taxon>
        <taxon>Bacillati</taxon>
        <taxon>Actinomycetota</taxon>
        <taxon>Actinomycetes</taxon>
        <taxon>Pseudonocardiales</taxon>
        <taxon>Pseudonocardiaceae</taxon>
        <taxon>Pseudonocardia</taxon>
    </lineage>
</organism>
<name>A0ABP8RUZ7_9PSEU</name>
<dbReference type="Pfam" id="PF14013">
    <property type="entry name" value="MT0933_antitox"/>
    <property type="match status" value="1"/>
</dbReference>
<dbReference type="EMBL" id="BAABGT010000049">
    <property type="protein sequence ID" value="GAA4549501.1"/>
    <property type="molecule type" value="Genomic_DNA"/>
</dbReference>